<feature type="transmembrane region" description="Helical" evidence="7">
    <location>
        <begin position="163"/>
        <end position="184"/>
    </location>
</feature>
<feature type="transmembrane region" description="Helical" evidence="7">
    <location>
        <begin position="467"/>
        <end position="489"/>
    </location>
</feature>
<keyword evidence="3" id="KW-0479">Metal-binding</keyword>
<evidence type="ECO:0000256" key="5">
    <source>
        <dbReference type="ARBA" id="ARBA00022989"/>
    </source>
</evidence>
<dbReference type="GO" id="GO:0000166">
    <property type="term" value="F:nucleotide binding"/>
    <property type="evidence" value="ECO:0007669"/>
    <property type="project" value="InterPro"/>
</dbReference>
<dbReference type="GO" id="GO:0055070">
    <property type="term" value="P:copper ion homeostasis"/>
    <property type="evidence" value="ECO:0007669"/>
    <property type="project" value="TreeGrafter"/>
</dbReference>
<evidence type="ECO:0000313" key="10">
    <source>
        <dbReference type="Proteomes" id="UP000028924"/>
    </source>
</evidence>
<keyword evidence="10" id="KW-1185">Reference proteome</keyword>
<dbReference type="CDD" id="cd00371">
    <property type="entry name" value="HMA"/>
    <property type="match status" value="1"/>
</dbReference>
<evidence type="ECO:0000256" key="2">
    <source>
        <dbReference type="ARBA" id="ARBA00022692"/>
    </source>
</evidence>
<evidence type="ECO:0000256" key="1">
    <source>
        <dbReference type="ARBA" id="ARBA00004370"/>
    </source>
</evidence>
<dbReference type="InterPro" id="IPR059000">
    <property type="entry name" value="ATPase_P-type_domA"/>
</dbReference>
<dbReference type="RefSeq" id="XP_011398912.1">
    <property type="nucleotide sequence ID" value="XM_011400610.1"/>
</dbReference>
<name>A0A087SJW2_AUXPR</name>
<dbReference type="GO" id="GO:0005507">
    <property type="term" value="F:copper ion binding"/>
    <property type="evidence" value="ECO:0007669"/>
    <property type="project" value="TreeGrafter"/>
</dbReference>
<dbReference type="Pfam" id="PF00122">
    <property type="entry name" value="E1-E2_ATPase"/>
    <property type="match status" value="1"/>
</dbReference>
<dbReference type="GO" id="GO:0016020">
    <property type="term" value="C:membrane"/>
    <property type="evidence" value="ECO:0007669"/>
    <property type="project" value="UniProtKB-SubCell"/>
</dbReference>
<dbReference type="AlphaFoldDB" id="A0A087SJW2"/>
<dbReference type="InterPro" id="IPR006121">
    <property type="entry name" value="HMA_dom"/>
</dbReference>
<organism evidence="9 10">
    <name type="scientific">Auxenochlorella protothecoides</name>
    <name type="common">Green microalga</name>
    <name type="synonym">Chlorella protothecoides</name>
    <dbReference type="NCBI Taxonomy" id="3075"/>
    <lineage>
        <taxon>Eukaryota</taxon>
        <taxon>Viridiplantae</taxon>
        <taxon>Chlorophyta</taxon>
        <taxon>core chlorophytes</taxon>
        <taxon>Trebouxiophyceae</taxon>
        <taxon>Chlorellales</taxon>
        <taxon>Chlorellaceae</taxon>
        <taxon>Auxenochlorella</taxon>
    </lineage>
</organism>
<dbReference type="SUPFAM" id="SSF81653">
    <property type="entry name" value="Calcium ATPase, transduction domain A"/>
    <property type="match status" value="1"/>
</dbReference>
<evidence type="ECO:0000256" key="7">
    <source>
        <dbReference type="SAM" id="Phobius"/>
    </source>
</evidence>
<dbReference type="PROSITE" id="PS50846">
    <property type="entry name" value="HMA_2"/>
    <property type="match status" value="1"/>
</dbReference>
<keyword evidence="4" id="KW-1278">Translocase</keyword>
<feature type="domain" description="HMA" evidence="8">
    <location>
        <begin position="1"/>
        <end position="57"/>
    </location>
</feature>
<sequence length="501" mass="51214">MKCGGCVSAVKRTLLRQPGISSASVNLVLEGAVIEARDDEATVRAVRALASAGFPSIIRPREAHDLRGRGAEKEAAREEELLQSTWNAAISWGLASACLLHHAGHALHALGLTMHAHSGVWGWLGHPYVGAGIGAAALAGPGRTLIVNGARALSRGHPDMNSLIALGVATAFGTGLASAFVPGIPLDASLLEEPVMLLAFVLLGRTLEARARKKASVDLSALSSLIPEQSRLVIDDGEGSGASRQVPTDILRRGDVILVLPGERVPVDGEVVDGRASLDESLVTGESRLVPAAPGARVKGGVVCHEGVLRVRASASAALSTVSGIARMVEDAQAREAPVQRLADAVAGRFCFGIMADATLALAAALESVTRHPLADAFIDAARARGLAIPSASEVTTVAGEGVWGVVDGAVTAVGRQAWGLGQVCSALDAGRAALRTIRQNLGWAVGYNAVGVPLAAGAALPSLGLAISPSLAAGFMAFSSIAVVGNSLRLRERIAGRPAT</sequence>
<accession>A0A087SJW2</accession>
<dbReference type="OrthoDB" id="432719at2759"/>
<keyword evidence="6 7" id="KW-0472">Membrane</keyword>
<dbReference type="SUPFAM" id="SSF81660">
    <property type="entry name" value="Metal cation-transporting ATPase, ATP-binding domain N"/>
    <property type="match status" value="1"/>
</dbReference>
<dbReference type="eggNOG" id="KOG0207">
    <property type="taxonomic scope" value="Eukaryota"/>
</dbReference>
<dbReference type="Gene3D" id="3.40.1110.10">
    <property type="entry name" value="Calcium-transporting ATPase, cytoplasmic domain N"/>
    <property type="match status" value="1"/>
</dbReference>
<dbReference type="InterPro" id="IPR023299">
    <property type="entry name" value="ATPase_P-typ_cyto_dom_N"/>
</dbReference>
<dbReference type="GeneID" id="23615045"/>
<reference evidence="9 10" key="1">
    <citation type="journal article" date="2014" name="BMC Genomics">
        <title>Oil accumulation mechanisms of the oleaginous microalga Chlorella protothecoides revealed through its genome, transcriptomes, and proteomes.</title>
        <authorList>
            <person name="Gao C."/>
            <person name="Wang Y."/>
            <person name="Shen Y."/>
            <person name="Yan D."/>
            <person name="He X."/>
            <person name="Dai J."/>
            <person name="Wu Q."/>
        </authorList>
    </citation>
    <scope>NUCLEOTIDE SEQUENCE [LARGE SCALE GENOMIC DNA]</scope>
    <source>
        <strain evidence="9 10">0710</strain>
    </source>
</reference>
<dbReference type="PANTHER" id="PTHR43520">
    <property type="entry name" value="ATP7, ISOFORM B"/>
    <property type="match status" value="1"/>
</dbReference>
<keyword evidence="5 7" id="KW-1133">Transmembrane helix</keyword>
<evidence type="ECO:0000313" key="9">
    <source>
        <dbReference type="EMBL" id="KFM26016.1"/>
    </source>
</evidence>
<comment type="subcellular location">
    <subcellularLocation>
        <location evidence="1">Membrane</location>
    </subcellularLocation>
</comment>
<keyword evidence="2 7" id="KW-0812">Transmembrane</keyword>
<dbReference type="PANTHER" id="PTHR43520:SF19">
    <property type="entry name" value="COPPER-TRANSPORTING ATPASE PAA2, CHLOROPLASTIC"/>
    <property type="match status" value="1"/>
</dbReference>
<dbReference type="Proteomes" id="UP000028924">
    <property type="component" value="Unassembled WGS sequence"/>
</dbReference>
<evidence type="ECO:0000256" key="4">
    <source>
        <dbReference type="ARBA" id="ARBA00022967"/>
    </source>
</evidence>
<protein>
    <submittedName>
        <fullName evidence="9">Copper-transporting ATPase PAA1, chloroplastic</fullName>
    </submittedName>
</protein>
<gene>
    <name evidence="9" type="ORF">F751_3654</name>
</gene>
<feature type="transmembrane region" description="Helical" evidence="7">
    <location>
        <begin position="442"/>
        <end position="461"/>
    </location>
</feature>
<dbReference type="SUPFAM" id="SSF55008">
    <property type="entry name" value="HMA, heavy metal-associated domain"/>
    <property type="match status" value="1"/>
</dbReference>
<evidence type="ECO:0000256" key="3">
    <source>
        <dbReference type="ARBA" id="ARBA00022723"/>
    </source>
</evidence>
<dbReference type="EMBL" id="KL662125">
    <property type="protein sequence ID" value="KFM26016.1"/>
    <property type="molecule type" value="Genomic_DNA"/>
</dbReference>
<evidence type="ECO:0000256" key="6">
    <source>
        <dbReference type="ARBA" id="ARBA00023136"/>
    </source>
</evidence>
<dbReference type="Pfam" id="PF00403">
    <property type="entry name" value="HMA"/>
    <property type="match status" value="1"/>
</dbReference>
<dbReference type="KEGG" id="apro:F751_3654"/>
<feature type="transmembrane region" description="Helical" evidence="7">
    <location>
        <begin position="190"/>
        <end position="207"/>
    </location>
</feature>
<dbReference type="GO" id="GO:0043682">
    <property type="term" value="F:P-type divalent copper transporter activity"/>
    <property type="evidence" value="ECO:0007669"/>
    <property type="project" value="TreeGrafter"/>
</dbReference>
<dbReference type="InterPro" id="IPR008250">
    <property type="entry name" value="ATPase_P-typ_transduc_dom_A_sf"/>
</dbReference>
<dbReference type="Gene3D" id="3.30.70.100">
    <property type="match status" value="1"/>
</dbReference>
<dbReference type="FunFam" id="2.70.150.10:FF:000002">
    <property type="entry name" value="Copper-transporting ATPase 1, putative"/>
    <property type="match status" value="1"/>
</dbReference>
<proteinExistence type="predicted"/>
<dbReference type="Gene3D" id="2.70.150.10">
    <property type="entry name" value="Calcium-transporting ATPase, cytoplasmic transduction domain A"/>
    <property type="match status" value="1"/>
</dbReference>
<evidence type="ECO:0000259" key="8">
    <source>
        <dbReference type="PROSITE" id="PS50846"/>
    </source>
</evidence>
<dbReference type="InterPro" id="IPR036163">
    <property type="entry name" value="HMA_dom_sf"/>
</dbReference>
<dbReference type="STRING" id="3075.A0A087SJW2"/>